<dbReference type="PANTHER" id="PTHR33112">
    <property type="entry name" value="DOMAIN PROTEIN, PUTATIVE-RELATED"/>
    <property type="match status" value="1"/>
</dbReference>
<name>A0A6A6W2M2_9PEZI</name>
<dbReference type="Pfam" id="PF06985">
    <property type="entry name" value="HET"/>
    <property type="match status" value="1"/>
</dbReference>
<proteinExistence type="predicted"/>
<feature type="domain" description="Heterokaryon incompatibility" evidence="1">
    <location>
        <begin position="223"/>
        <end position="371"/>
    </location>
</feature>
<dbReference type="PANTHER" id="PTHR33112:SF16">
    <property type="entry name" value="HETEROKARYON INCOMPATIBILITY DOMAIN-CONTAINING PROTEIN"/>
    <property type="match status" value="1"/>
</dbReference>
<evidence type="ECO:0000313" key="2">
    <source>
        <dbReference type="EMBL" id="KAF2756264.1"/>
    </source>
</evidence>
<dbReference type="RefSeq" id="XP_033598715.1">
    <property type="nucleotide sequence ID" value="XM_033750096.1"/>
</dbReference>
<dbReference type="Proteomes" id="UP000799437">
    <property type="component" value="Unassembled WGS sequence"/>
</dbReference>
<gene>
    <name evidence="2" type="ORF">EJ05DRAFT_95701</name>
</gene>
<dbReference type="OrthoDB" id="2958217at2759"/>
<protein>
    <submittedName>
        <fullName evidence="2">HET-domain-containing protein</fullName>
    </submittedName>
</protein>
<dbReference type="EMBL" id="ML996576">
    <property type="protein sequence ID" value="KAF2756264.1"/>
    <property type="molecule type" value="Genomic_DNA"/>
</dbReference>
<reference evidence="2" key="1">
    <citation type="journal article" date="2020" name="Stud. Mycol.">
        <title>101 Dothideomycetes genomes: a test case for predicting lifestyles and emergence of pathogens.</title>
        <authorList>
            <person name="Haridas S."/>
            <person name="Albert R."/>
            <person name="Binder M."/>
            <person name="Bloem J."/>
            <person name="Labutti K."/>
            <person name="Salamov A."/>
            <person name="Andreopoulos B."/>
            <person name="Baker S."/>
            <person name="Barry K."/>
            <person name="Bills G."/>
            <person name="Bluhm B."/>
            <person name="Cannon C."/>
            <person name="Castanera R."/>
            <person name="Culley D."/>
            <person name="Daum C."/>
            <person name="Ezra D."/>
            <person name="Gonzalez J."/>
            <person name="Henrissat B."/>
            <person name="Kuo A."/>
            <person name="Liang C."/>
            <person name="Lipzen A."/>
            <person name="Lutzoni F."/>
            <person name="Magnuson J."/>
            <person name="Mondo S."/>
            <person name="Nolan M."/>
            <person name="Ohm R."/>
            <person name="Pangilinan J."/>
            <person name="Park H.-J."/>
            <person name="Ramirez L."/>
            <person name="Alfaro M."/>
            <person name="Sun H."/>
            <person name="Tritt A."/>
            <person name="Yoshinaga Y."/>
            <person name="Zwiers L.-H."/>
            <person name="Turgeon B."/>
            <person name="Goodwin S."/>
            <person name="Spatafora J."/>
            <person name="Crous P."/>
            <person name="Grigoriev I."/>
        </authorList>
    </citation>
    <scope>NUCLEOTIDE SEQUENCE</scope>
    <source>
        <strain evidence="2">CBS 121739</strain>
    </source>
</reference>
<evidence type="ECO:0000313" key="3">
    <source>
        <dbReference type="Proteomes" id="UP000799437"/>
    </source>
</evidence>
<keyword evidence="3" id="KW-1185">Reference proteome</keyword>
<dbReference type="GeneID" id="54491150"/>
<accession>A0A6A6W2M2</accession>
<sequence>MTGDGISHIHYVLSHQIPPQVTTATVVIRDAHESYSAEQVCADCQHLSGVLSTEALRIDARLRTSRTIADIREGALQGCRLCSIFMGQFDTVAKDLLDVHRRKRAHITTRYYEDDGHVAMTFRWRSDCWRALKIKSFTPFLFLRTTLPSLGPGVWPMSSHTDNDTTWSIARRWLSQCLDGHSRCDLASPFRRLPSRLIDIGDSEEGIFPRLCATQNLDPQTPYFTMSHCWGGLIPSRLLSSNLQEYLQQLPLHFISLKFRETMACVKKLGYRYIWIDCLCIMQDSASDWAAESVYMGDFYRNALCNIAANNSDSYEHSLFTTRNTLAIEPCYVNVMESSGVTSAFFCITADIWSRKVAEGPIIRRGWVVQELALAPRILYFDQDQLYWQCRSSRACEQYPEHDLSHSEHITFIPQAPVSSVSHTPWMLQSDIKADRRSERAELEPGSTWRTIMARYSECALSFEEKDKLIAISGVARRFGSASEYFAGMWKADLPISLLWKTYLQWRGGGSRRRLASGTPTWSWASISATLDFPDTNKSRPDMVVELQDTPFPSYKAEVIEVFTQKDTDDPFGQVSKGHICLDGALTNQKVNPLPNPRNDFLNGRADRYSDGEFVIACQFDSPTDTMSPGVYFFLVGDAYIHPGGWITAGLMLQRTLSKGEYRRLGVFWINPGPDLAIKGYDQKRSMASFMQSCRGFAETSDTTEWLERGRRRTHSCTIKII</sequence>
<dbReference type="AlphaFoldDB" id="A0A6A6W2M2"/>
<evidence type="ECO:0000259" key="1">
    <source>
        <dbReference type="Pfam" id="PF06985"/>
    </source>
</evidence>
<organism evidence="2 3">
    <name type="scientific">Pseudovirgaria hyperparasitica</name>
    <dbReference type="NCBI Taxonomy" id="470096"/>
    <lineage>
        <taxon>Eukaryota</taxon>
        <taxon>Fungi</taxon>
        <taxon>Dikarya</taxon>
        <taxon>Ascomycota</taxon>
        <taxon>Pezizomycotina</taxon>
        <taxon>Dothideomycetes</taxon>
        <taxon>Dothideomycetes incertae sedis</taxon>
        <taxon>Acrospermales</taxon>
        <taxon>Acrospermaceae</taxon>
        <taxon>Pseudovirgaria</taxon>
    </lineage>
</organism>
<dbReference type="InterPro" id="IPR010730">
    <property type="entry name" value="HET"/>
</dbReference>